<evidence type="ECO:0000313" key="2">
    <source>
        <dbReference type="Proteomes" id="UP001485043"/>
    </source>
</evidence>
<proteinExistence type="predicted"/>
<sequence length="414" mass="46783">MDRWDSAKDTRIPQITKCRVDHLCTGQTLLYHMRVGIFLTLLTTGQALKSCGNIESCRRELLQQTNLDLHGGFGDATRHEQYDFHQSEYYQKIRSNTSSYTLPERPQSPAECTPELLHTGLLEAGGSFYSSPDGHYYFEPAMCRLRRLSGKEARQCLSGRHIDFIGDSVTRYQYMSLVDFLSQMRYQAPYGANPQSPSMSMYWEWGDWAKFYQGSQDKLAQAVEATVKETSEPAPELIRVSYEQIYDLPTFHQAGLHGLIQALRHRQLTTGPPSAVIMNQGLWAYGSGDLDHTSDPYRTAALQSTIDMGATLAETLNRTKLLWKTTTVAADDLEPLYAAINANTVEAAMKSKAWTLYDVRSITEAAAHQGLDFMTDNLHFIPLMYEQFNDLLLNMVCNLDNTWYGAKAASFQLA</sequence>
<protein>
    <submittedName>
        <fullName evidence="1">Uncharacterized protein</fullName>
    </submittedName>
</protein>
<evidence type="ECO:0000313" key="1">
    <source>
        <dbReference type="EMBL" id="KAK9845627.1"/>
    </source>
</evidence>
<name>A0AAW1SJC5_9CHLO</name>
<keyword evidence="2" id="KW-1185">Reference proteome</keyword>
<organism evidence="1 2">
    <name type="scientific">Apatococcus fuscideae</name>
    <dbReference type="NCBI Taxonomy" id="2026836"/>
    <lineage>
        <taxon>Eukaryota</taxon>
        <taxon>Viridiplantae</taxon>
        <taxon>Chlorophyta</taxon>
        <taxon>core chlorophytes</taxon>
        <taxon>Trebouxiophyceae</taxon>
        <taxon>Chlorellales</taxon>
        <taxon>Chlorellaceae</taxon>
        <taxon>Apatococcus</taxon>
    </lineage>
</organism>
<dbReference type="AlphaFoldDB" id="A0AAW1SJC5"/>
<dbReference type="EMBL" id="JALJOV010001601">
    <property type="protein sequence ID" value="KAK9845627.1"/>
    <property type="molecule type" value="Genomic_DNA"/>
</dbReference>
<dbReference type="Proteomes" id="UP001485043">
    <property type="component" value="Unassembled WGS sequence"/>
</dbReference>
<reference evidence="1 2" key="1">
    <citation type="journal article" date="2024" name="Nat. Commun.">
        <title>Phylogenomics reveals the evolutionary origins of lichenization in chlorophyte algae.</title>
        <authorList>
            <person name="Puginier C."/>
            <person name="Libourel C."/>
            <person name="Otte J."/>
            <person name="Skaloud P."/>
            <person name="Haon M."/>
            <person name="Grisel S."/>
            <person name="Petersen M."/>
            <person name="Berrin J.G."/>
            <person name="Delaux P.M."/>
            <person name="Dal Grande F."/>
            <person name="Keller J."/>
        </authorList>
    </citation>
    <scope>NUCLEOTIDE SEQUENCE [LARGE SCALE GENOMIC DNA]</scope>
    <source>
        <strain evidence="1 2">SAG 2523</strain>
    </source>
</reference>
<accession>A0AAW1SJC5</accession>
<comment type="caution">
    <text evidence="1">The sequence shown here is derived from an EMBL/GenBank/DDBJ whole genome shotgun (WGS) entry which is preliminary data.</text>
</comment>
<gene>
    <name evidence="1" type="ORF">WJX84_001488</name>
</gene>